<feature type="compositionally biased region" description="Polar residues" evidence="1">
    <location>
        <begin position="107"/>
        <end position="133"/>
    </location>
</feature>
<feature type="compositionally biased region" description="Basic and acidic residues" evidence="1">
    <location>
        <begin position="390"/>
        <end position="404"/>
    </location>
</feature>
<feature type="region of interest" description="Disordered" evidence="1">
    <location>
        <begin position="69"/>
        <end position="144"/>
    </location>
</feature>
<evidence type="ECO:0000313" key="2">
    <source>
        <dbReference type="EMBL" id="KAE9451559.1"/>
    </source>
</evidence>
<dbReference type="EMBL" id="QEFC01002706">
    <property type="protein sequence ID" value="KAE9451559.1"/>
    <property type="molecule type" value="Genomic_DNA"/>
</dbReference>
<organism evidence="2 3">
    <name type="scientific">Rhododendron williamsianum</name>
    <dbReference type="NCBI Taxonomy" id="262921"/>
    <lineage>
        <taxon>Eukaryota</taxon>
        <taxon>Viridiplantae</taxon>
        <taxon>Streptophyta</taxon>
        <taxon>Embryophyta</taxon>
        <taxon>Tracheophyta</taxon>
        <taxon>Spermatophyta</taxon>
        <taxon>Magnoliopsida</taxon>
        <taxon>eudicotyledons</taxon>
        <taxon>Gunneridae</taxon>
        <taxon>Pentapetalae</taxon>
        <taxon>asterids</taxon>
        <taxon>Ericales</taxon>
        <taxon>Ericaceae</taxon>
        <taxon>Ericoideae</taxon>
        <taxon>Rhodoreae</taxon>
        <taxon>Rhododendron</taxon>
    </lineage>
</organism>
<name>A0A6A4L8E5_9ERIC</name>
<feature type="compositionally biased region" description="Low complexity" evidence="1">
    <location>
        <begin position="89"/>
        <end position="100"/>
    </location>
</feature>
<protein>
    <submittedName>
        <fullName evidence="2">Uncharacterized protein</fullName>
    </submittedName>
</protein>
<dbReference type="PANTHER" id="PTHR35740:SF1">
    <property type="entry name" value="OS12G0111700 PROTEIN"/>
    <property type="match status" value="1"/>
</dbReference>
<reference evidence="2 3" key="1">
    <citation type="journal article" date="2019" name="Genome Biol. Evol.">
        <title>The Rhododendron genome and chromosomal organization provide insight into shared whole-genome duplications across the heath family (Ericaceae).</title>
        <authorList>
            <person name="Soza V.L."/>
            <person name="Lindsley D."/>
            <person name="Waalkes A."/>
            <person name="Ramage E."/>
            <person name="Patwardhan R.P."/>
            <person name="Burton J.N."/>
            <person name="Adey A."/>
            <person name="Kumar A."/>
            <person name="Qiu R."/>
            <person name="Shendure J."/>
            <person name="Hall B."/>
        </authorList>
    </citation>
    <scope>NUCLEOTIDE SEQUENCE [LARGE SCALE GENOMIC DNA]</scope>
    <source>
        <strain evidence="2">RSF 1966-606</strain>
    </source>
</reference>
<dbReference type="AlphaFoldDB" id="A0A6A4L8E5"/>
<feature type="region of interest" description="Disordered" evidence="1">
    <location>
        <begin position="173"/>
        <end position="193"/>
    </location>
</feature>
<keyword evidence="3" id="KW-1185">Reference proteome</keyword>
<proteinExistence type="predicted"/>
<comment type="caution">
    <text evidence="2">The sequence shown here is derived from an EMBL/GenBank/DDBJ whole genome shotgun (WGS) entry which is preliminary data.</text>
</comment>
<gene>
    <name evidence="2" type="ORF">C3L33_16553</name>
</gene>
<dbReference type="OrthoDB" id="1903589at2759"/>
<feature type="region of interest" description="Disordered" evidence="1">
    <location>
        <begin position="1"/>
        <end position="55"/>
    </location>
</feature>
<feature type="compositionally biased region" description="Polar residues" evidence="1">
    <location>
        <begin position="22"/>
        <end position="44"/>
    </location>
</feature>
<feature type="non-terminal residue" evidence="2">
    <location>
        <position position="1"/>
    </location>
</feature>
<feature type="compositionally biased region" description="Acidic residues" evidence="1">
    <location>
        <begin position="379"/>
        <end position="389"/>
    </location>
</feature>
<sequence>MEAESERSGPLTSSNRRRKPLSDSTNVVIPTSSVPLRKLSSSLSAPPRKPLSDSTNFVISTSSVLRNLSSSLAAPPPFPNPVQKPKPNPNGNSKPYSSSKTKPDVNPSKSDNTSIGSSSHNPNSAQIAKTPTRASVADSGNRSEEVVESIKVYKRRETAVKTKDKGKAVDGPLTYSSLRKTKDGENSDAMPFSPLLQKTKDKRKAVAVPFDCSLVDKRRDKGKAIAVSFSHLGKTKDNGKAVSVPIAFPSLVNTRNKSKAFDMPFSCPPLPRTKKIRLNAIFRSSQMNQQWYWILLGGSYHVNASDALLYIPPLPNRTEFNGVGDVGLSKSRTVPPPNNKKKRCCLLEEQDVSTHDLPQEFVELQRAYFKDVDDFELAEEEVSESELDQEGEKKCYNHDEVEAP</sequence>
<evidence type="ECO:0000313" key="3">
    <source>
        <dbReference type="Proteomes" id="UP000428333"/>
    </source>
</evidence>
<evidence type="ECO:0000256" key="1">
    <source>
        <dbReference type="SAM" id="MobiDB-lite"/>
    </source>
</evidence>
<feature type="compositionally biased region" description="Pro residues" evidence="1">
    <location>
        <begin position="74"/>
        <end position="88"/>
    </location>
</feature>
<feature type="region of interest" description="Disordered" evidence="1">
    <location>
        <begin position="379"/>
        <end position="404"/>
    </location>
</feature>
<dbReference type="PANTHER" id="PTHR35740">
    <property type="entry name" value="OS12G0111700 PROTEIN"/>
    <property type="match status" value="1"/>
</dbReference>
<dbReference type="Proteomes" id="UP000428333">
    <property type="component" value="Linkage Group LG10"/>
</dbReference>
<accession>A0A6A4L8E5</accession>